<organism evidence="4 5">
    <name type="scientific">Paenibacillus artemisiicola</name>
    <dbReference type="NCBI Taxonomy" id="1172618"/>
    <lineage>
        <taxon>Bacteria</taxon>
        <taxon>Bacillati</taxon>
        <taxon>Bacillota</taxon>
        <taxon>Bacilli</taxon>
        <taxon>Bacillales</taxon>
        <taxon>Paenibacillaceae</taxon>
        <taxon>Paenibacillus</taxon>
    </lineage>
</organism>
<dbReference type="InterPro" id="IPR023346">
    <property type="entry name" value="Lysozyme-like_dom_sf"/>
</dbReference>
<proteinExistence type="predicted"/>
<evidence type="ECO:0000313" key="5">
    <source>
        <dbReference type="Proteomes" id="UP000670947"/>
    </source>
</evidence>
<dbReference type="Proteomes" id="UP000670947">
    <property type="component" value="Unassembled WGS sequence"/>
</dbReference>
<dbReference type="Pfam" id="PF00182">
    <property type="entry name" value="Glyco_hydro_19"/>
    <property type="match status" value="1"/>
</dbReference>
<name>A0ABS3WAS6_9BACL</name>
<dbReference type="Gene3D" id="3.30.20.10">
    <property type="entry name" value="Endochitinase, domain 2"/>
    <property type="match status" value="1"/>
</dbReference>
<feature type="domain" description="Glycoside hydrolase family 19 catalytic" evidence="3">
    <location>
        <begin position="149"/>
        <end position="348"/>
    </location>
</feature>
<dbReference type="InterPro" id="IPR000726">
    <property type="entry name" value="Glyco_hydro_19_cat"/>
</dbReference>
<dbReference type="PANTHER" id="PTHR22595:SF79">
    <property type="entry name" value="CHITINASE 12"/>
    <property type="match status" value="1"/>
</dbReference>
<dbReference type="EMBL" id="JAGGDJ010000009">
    <property type="protein sequence ID" value="MBO7745412.1"/>
    <property type="molecule type" value="Genomic_DNA"/>
</dbReference>
<comment type="caution">
    <text evidence="4">The sequence shown here is derived from an EMBL/GenBank/DDBJ whole genome shotgun (WGS) entry which is preliminary data.</text>
</comment>
<keyword evidence="1" id="KW-0611">Plant defense</keyword>
<dbReference type="CDD" id="cd00325">
    <property type="entry name" value="chitinase_GH19"/>
    <property type="match status" value="1"/>
</dbReference>
<keyword evidence="5" id="KW-1185">Reference proteome</keyword>
<evidence type="ECO:0000256" key="1">
    <source>
        <dbReference type="ARBA" id="ARBA00022821"/>
    </source>
</evidence>
<keyword evidence="2" id="KW-1015">Disulfide bond</keyword>
<dbReference type="SUPFAM" id="SSF53955">
    <property type="entry name" value="Lysozyme-like"/>
    <property type="match status" value="1"/>
</dbReference>
<evidence type="ECO:0000313" key="4">
    <source>
        <dbReference type="EMBL" id="MBO7745412.1"/>
    </source>
</evidence>
<dbReference type="InterPro" id="IPR008999">
    <property type="entry name" value="Actin-crosslinking"/>
</dbReference>
<dbReference type="SUPFAM" id="SSF50405">
    <property type="entry name" value="Actin-crosslinking proteins"/>
    <property type="match status" value="1"/>
</dbReference>
<dbReference type="CDD" id="cd00257">
    <property type="entry name" value="beta-trefoil_FSCN-like"/>
    <property type="match status" value="1"/>
</dbReference>
<protein>
    <recommendedName>
        <fullName evidence="3">Glycoside hydrolase family 19 catalytic domain-containing protein</fullName>
    </recommendedName>
</protein>
<sequence length="348" mass="37639">MLAGIKSAFNNNYVSAEDQGARPLIANRTAAKGWETFDVVTNADGTISFLSAANRKYVTADLNDHTKLIARAATIQAWEKFRRIDRGNGKFALQAVANDLFVCADMNLGGVLYANRPAASGWEEFTITALSSPNPGTPDSQPSTGFVVTEQQFNQIFPSRNRFYTYAGLVAATAAYPAFAKTGGHAVERQEAAAFLANIHHETGGLYHIVEANKANYNHYFDYNSKYKVVPGKQYYGRGPLQISWNYNYGAAGEALGLPLLSNPDLVAQDPAVAMKTALWFWNTQTGAGTMTCHQAMVQSKGFGETIRTINGALECNRGGGGAVPNRVEQYKKICAMLGVDPGGHLSC</sequence>
<accession>A0ABS3WAS6</accession>
<evidence type="ECO:0000256" key="2">
    <source>
        <dbReference type="ARBA" id="ARBA00023157"/>
    </source>
</evidence>
<dbReference type="PANTHER" id="PTHR22595">
    <property type="entry name" value="CHITINASE-RELATED"/>
    <property type="match status" value="1"/>
</dbReference>
<dbReference type="Gene3D" id="1.10.530.10">
    <property type="match status" value="1"/>
</dbReference>
<reference evidence="4 5" key="1">
    <citation type="submission" date="2021-03" db="EMBL/GenBank/DDBJ databases">
        <title>Paenibacillus artemisicola MWE-103 whole genome sequence.</title>
        <authorList>
            <person name="Ham Y.J."/>
        </authorList>
    </citation>
    <scope>NUCLEOTIDE SEQUENCE [LARGE SCALE GENOMIC DNA]</scope>
    <source>
        <strain evidence="4 5">MWE-103</strain>
    </source>
</reference>
<dbReference type="RefSeq" id="WP_208848281.1">
    <property type="nucleotide sequence ID" value="NZ_JAGGDJ010000009.1"/>
</dbReference>
<dbReference type="Gene3D" id="2.80.10.50">
    <property type="match status" value="1"/>
</dbReference>
<gene>
    <name evidence="4" type="ORF">I8J29_14465</name>
</gene>
<evidence type="ECO:0000259" key="3">
    <source>
        <dbReference type="Pfam" id="PF00182"/>
    </source>
</evidence>